<keyword evidence="2" id="KW-0732">Signal</keyword>
<feature type="chain" id="PRO_5039328010" description="Glycine-rich protein" evidence="2">
    <location>
        <begin position="22"/>
        <end position="153"/>
    </location>
</feature>
<evidence type="ECO:0000313" key="4">
    <source>
        <dbReference type="Proteomes" id="UP001058974"/>
    </source>
</evidence>
<sequence>MNIKSFIFVFSYAMLLISIMAIEPYEDEKTYGEIENSERNIERRDSRYKNNAACSDGIVVDNGGDNPLFPDCEKEGGMGHEGGGGKGGCAGGEGGDGKDGGKGKGSCGGGPPDITFPGSANGGGSGNVISIHNSRKMGDLGHKSYVDKTFMKN</sequence>
<organism evidence="3 4">
    <name type="scientific">Pisum sativum</name>
    <name type="common">Garden pea</name>
    <name type="synonym">Lathyrus oleraceus</name>
    <dbReference type="NCBI Taxonomy" id="3888"/>
    <lineage>
        <taxon>Eukaryota</taxon>
        <taxon>Viridiplantae</taxon>
        <taxon>Streptophyta</taxon>
        <taxon>Embryophyta</taxon>
        <taxon>Tracheophyta</taxon>
        <taxon>Spermatophyta</taxon>
        <taxon>Magnoliopsida</taxon>
        <taxon>eudicotyledons</taxon>
        <taxon>Gunneridae</taxon>
        <taxon>Pentapetalae</taxon>
        <taxon>rosids</taxon>
        <taxon>fabids</taxon>
        <taxon>Fabales</taxon>
        <taxon>Fabaceae</taxon>
        <taxon>Papilionoideae</taxon>
        <taxon>50 kb inversion clade</taxon>
        <taxon>NPAAA clade</taxon>
        <taxon>Hologalegina</taxon>
        <taxon>IRL clade</taxon>
        <taxon>Fabeae</taxon>
        <taxon>Lathyrus</taxon>
    </lineage>
</organism>
<dbReference type="AlphaFoldDB" id="A0A9D4YB58"/>
<name>A0A9D4YB58_PEA</name>
<evidence type="ECO:0000256" key="1">
    <source>
        <dbReference type="SAM" id="MobiDB-lite"/>
    </source>
</evidence>
<dbReference type="Gramene" id="PSAT_LOCUS10275_t1">
    <property type="protein sequence ID" value="CAL5190214.1"/>
    <property type="gene ID" value="PSAT_LOCUS10275"/>
</dbReference>
<dbReference type="Gramene" id="Psat02G0099100-T1">
    <property type="protein sequence ID" value="KAI5433965.1"/>
    <property type="gene ID" value="KIW84_020991"/>
</dbReference>
<proteinExistence type="predicted"/>
<dbReference type="Proteomes" id="UP001058974">
    <property type="component" value="Chromosome 2"/>
</dbReference>
<feature type="compositionally biased region" description="Gly residues" evidence="1">
    <location>
        <begin position="79"/>
        <end position="94"/>
    </location>
</feature>
<reference evidence="3 4" key="1">
    <citation type="journal article" date="2022" name="Nat. Genet.">
        <title>Improved pea reference genome and pan-genome highlight genomic features and evolutionary characteristics.</title>
        <authorList>
            <person name="Yang T."/>
            <person name="Liu R."/>
            <person name="Luo Y."/>
            <person name="Hu S."/>
            <person name="Wang D."/>
            <person name="Wang C."/>
            <person name="Pandey M.K."/>
            <person name="Ge S."/>
            <person name="Xu Q."/>
            <person name="Li N."/>
            <person name="Li G."/>
            <person name="Huang Y."/>
            <person name="Saxena R.K."/>
            <person name="Ji Y."/>
            <person name="Li M."/>
            <person name="Yan X."/>
            <person name="He Y."/>
            <person name="Liu Y."/>
            <person name="Wang X."/>
            <person name="Xiang C."/>
            <person name="Varshney R.K."/>
            <person name="Ding H."/>
            <person name="Gao S."/>
            <person name="Zong X."/>
        </authorList>
    </citation>
    <scope>NUCLEOTIDE SEQUENCE [LARGE SCALE GENOMIC DNA]</scope>
    <source>
        <strain evidence="3 4">cv. Zhongwan 6</strain>
    </source>
</reference>
<evidence type="ECO:0000256" key="2">
    <source>
        <dbReference type="SAM" id="SignalP"/>
    </source>
</evidence>
<dbReference type="OrthoDB" id="1431018at2759"/>
<feature type="signal peptide" evidence="2">
    <location>
        <begin position="1"/>
        <end position="21"/>
    </location>
</feature>
<evidence type="ECO:0008006" key="5">
    <source>
        <dbReference type="Google" id="ProtNLM"/>
    </source>
</evidence>
<comment type="caution">
    <text evidence="3">The sequence shown here is derived from an EMBL/GenBank/DDBJ whole genome shotgun (WGS) entry which is preliminary data.</text>
</comment>
<keyword evidence="4" id="KW-1185">Reference proteome</keyword>
<feature type="compositionally biased region" description="Basic and acidic residues" evidence="1">
    <location>
        <begin position="136"/>
        <end position="153"/>
    </location>
</feature>
<dbReference type="EMBL" id="JAMSHJ010000002">
    <property type="protein sequence ID" value="KAI5433965.1"/>
    <property type="molecule type" value="Genomic_DNA"/>
</dbReference>
<gene>
    <name evidence="3" type="ORF">KIW84_020991</name>
</gene>
<protein>
    <recommendedName>
        <fullName evidence="5">Glycine-rich protein</fullName>
    </recommendedName>
</protein>
<evidence type="ECO:0000313" key="3">
    <source>
        <dbReference type="EMBL" id="KAI5433965.1"/>
    </source>
</evidence>
<feature type="region of interest" description="Disordered" evidence="1">
    <location>
        <begin position="61"/>
        <end position="153"/>
    </location>
</feature>
<accession>A0A9D4YB58</accession>